<evidence type="ECO:0000256" key="1">
    <source>
        <dbReference type="SAM" id="MobiDB-lite"/>
    </source>
</evidence>
<dbReference type="EMBL" id="JAIWQS010000003">
    <property type="protein sequence ID" value="KAJ8771124.1"/>
    <property type="molecule type" value="Genomic_DNA"/>
</dbReference>
<dbReference type="GO" id="GO:0005886">
    <property type="term" value="C:plasma membrane"/>
    <property type="evidence" value="ECO:0007669"/>
    <property type="project" value="TreeGrafter"/>
</dbReference>
<dbReference type="Pfam" id="PF12763">
    <property type="entry name" value="EH"/>
    <property type="match status" value="1"/>
</dbReference>
<gene>
    <name evidence="4" type="ORF">K2173_023449</name>
</gene>
<feature type="domain" description="EH" evidence="2">
    <location>
        <begin position="7"/>
        <end position="83"/>
    </location>
</feature>
<organism evidence="4 5">
    <name type="scientific">Erythroxylum novogranatense</name>
    <dbReference type="NCBI Taxonomy" id="1862640"/>
    <lineage>
        <taxon>Eukaryota</taxon>
        <taxon>Viridiplantae</taxon>
        <taxon>Streptophyta</taxon>
        <taxon>Embryophyta</taxon>
        <taxon>Tracheophyta</taxon>
        <taxon>Spermatophyta</taxon>
        <taxon>Magnoliopsida</taxon>
        <taxon>eudicotyledons</taxon>
        <taxon>Gunneridae</taxon>
        <taxon>Pentapetalae</taxon>
        <taxon>rosids</taxon>
        <taxon>fabids</taxon>
        <taxon>Malpighiales</taxon>
        <taxon>Erythroxylaceae</taxon>
        <taxon>Erythroxylum</taxon>
    </lineage>
</organism>
<dbReference type="PROSITE" id="PS50222">
    <property type="entry name" value="EF_HAND_2"/>
    <property type="match status" value="1"/>
</dbReference>
<dbReference type="SUPFAM" id="SSF47473">
    <property type="entry name" value="EF-hand"/>
    <property type="match status" value="2"/>
</dbReference>
<evidence type="ECO:0000259" key="3">
    <source>
        <dbReference type="PROSITE" id="PS50222"/>
    </source>
</evidence>
<dbReference type="GO" id="GO:0005509">
    <property type="term" value="F:calcium ion binding"/>
    <property type="evidence" value="ECO:0007669"/>
    <property type="project" value="InterPro"/>
</dbReference>
<dbReference type="InterPro" id="IPR002048">
    <property type="entry name" value="EF_hand_dom"/>
</dbReference>
<dbReference type="Gene3D" id="1.10.238.10">
    <property type="entry name" value="EF-hand"/>
    <property type="match status" value="2"/>
</dbReference>
<reference evidence="4 5" key="1">
    <citation type="submission" date="2021-09" db="EMBL/GenBank/DDBJ databases">
        <title>Genomic insights and catalytic innovation underlie evolution of tropane alkaloids biosynthesis.</title>
        <authorList>
            <person name="Wang Y.-J."/>
            <person name="Tian T."/>
            <person name="Huang J.-P."/>
            <person name="Huang S.-X."/>
        </authorList>
    </citation>
    <scope>NUCLEOTIDE SEQUENCE [LARGE SCALE GENOMIC DNA]</scope>
    <source>
        <strain evidence="4">KIB-2018</strain>
        <tissue evidence="4">Leaf</tissue>
    </source>
</reference>
<dbReference type="InterPro" id="IPR011992">
    <property type="entry name" value="EF-hand-dom_pair"/>
</dbReference>
<comment type="caution">
    <text evidence="4">The sequence shown here is derived from an EMBL/GenBank/DDBJ whole genome shotgun (WGS) entry which is preliminary data.</text>
</comment>
<sequence>MAELSATSDMFDAYFRRADLDDDSHISGAEGVGFFQGYGLSKQVLAQVWMHVDQKGAGFLGRQEFYNTLKLVTVAQGKKELTPEIVRAALYIDCQHICNTTNCWHQTTTGTGTVSTNHQFSQTQPNQYPRPTQVVLPIPMSRPQQLPAGQMVSRGSNTGAPHSPSSSVSTNLLAGNTSGSATLIPGRGIVLHTSQDGFGMAMPGFAPTGQSKPQMTVELMPSAVPKAQNVSLISNQHVTEDSKKSSQNVFPSDSLFGDVLAATPIQLNQRSSPTASSIGNISYSSTIVPSSGGFQASSGPPIGRKNELANVQTIATPGFSVGAGSAVSNQSQPQWPRMTQSDIQKYTRVFIQVDTDRDGKLTGEQARSLFLSWRLTRVSLGDSEILKKLWDLSD</sequence>
<dbReference type="Proteomes" id="UP001159364">
    <property type="component" value="Linkage Group LG03"/>
</dbReference>
<feature type="domain" description="EF-hand" evidence="3">
    <location>
        <begin position="40"/>
        <end position="75"/>
    </location>
</feature>
<proteinExistence type="predicted"/>
<evidence type="ECO:0000313" key="4">
    <source>
        <dbReference type="EMBL" id="KAJ8771124.1"/>
    </source>
</evidence>
<dbReference type="PANTHER" id="PTHR11216:SF161">
    <property type="entry name" value="CALCIUM-BINDING EF HAND FAMILY PROTEIN"/>
    <property type="match status" value="1"/>
</dbReference>
<dbReference type="InterPro" id="IPR000261">
    <property type="entry name" value="EH_dom"/>
</dbReference>
<dbReference type="SMART" id="SM00027">
    <property type="entry name" value="EH"/>
    <property type="match status" value="1"/>
</dbReference>
<dbReference type="PROSITE" id="PS50031">
    <property type="entry name" value="EH"/>
    <property type="match status" value="1"/>
</dbReference>
<dbReference type="PANTHER" id="PTHR11216">
    <property type="entry name" value="EH DOMAIN"/>
    <property type="match status" value="1"/>
</dbReference>
<dbReference type="GO" id="GO:0005634">
    <property type="term" value="C:nucleus"/>
    <property type="evidence" value="ECO:0007669"/>
    <property type="project" value="TreeGrafter"/>
</dbReference>
<protein>
    <submittedName>
        <fullName evidence="4">Uncharacterized protein</fullName>
    </submittedName>
</protein>
<accession>A0AAV8TYI9</accession>
<dbReference type="GO" id="GO:0005737">
    <property type="term" value="C:cytoplasm"/>
    <property type="evidence" value="ECO:0007669"/>
    <property type="project" value="TreeGrafter"/>
</dbReference>
<evidence type="ECO:0000313" key="5">
    <source>
        <dbReference type="Proteomes" id="UP001159364"/>
    </source>
</evidence>
<evidence type="ECO:0000259" key="2">
    <source>
        <dbReference type="PROSITE" id="PS50031"/>
    </source>
</evidence>
<dbReference type="CDD" id="cd00052">
    <property type="entry name" value="EH"/>
    <property type="match status" value="1"/>
</dbReference>
<dbReference type="GO" id="GO:0006897">
    <property type="term" value="P:endocytosis"/>
    <property type="evidence" value="ECO:0007669"/>
    <property type="project" value="TreeGrafter"/>
</dbReference>
<feature type="region of interest" description="Disordered" evidence="1">
    <location>
        <begin position="144"/>
        <end position="171"/>
    </location>
</feature>
<name>A0AAV8TYI9_9ROSI</name>
<keyword evidence="5" id="KW-1185">Reference proteome</keyword>
<dbReference type="AlphaFoldDB" id="A0AAV8TYI9"/>
<dbReference type="GO" id="GO:0016197">
    <property type="term" value="P:endosomal transport"/>
    <property type="evidence" value="ECO:0007669"/>
    <property type="project" value="TreeGrafter"/>
</dbReference>
<feature type="compositionally biased region" description="Polar residues" evidence="1">
    <location>
        <begin position="153"/>
        <end position="171"/>
    </location>
</feature>